<keyword evidence="1" id="KW-0472">Membrane</keyword>
<sequence length="264" mass="28429">MTLLGLLGAAIVLVTFWDIMMSALRAGTAGPLAPRMARAMFAAMRPFAHHRFAHRICGPLSISSVGAMWIALLLLGWSLVFASAPGAVVETADKTATGPLGRIAFVGHLLGTLGGGLNEAGGQGWGLVSALAGVCGMIVLTLSVSFVYSTTQAVASSRAVMALAEVHPPGSEHFSQVFLPQLGTMVAQFKSIPFALHFSTERERRRVPRGLWRLRHDARLTSDQRESLDILLHELPGLESAPEEGFDETLRTWARQYDLGPRDF</sequence>
<reference evidence="3" key="1">
    <citation type="submission" date="2013-04" db="EMBL/GenBank/DDBJ databases">
        <title>Thioclava sp. 13D2W-2 Genome Sequencing.</title>
        <authorList>
            <person name="Lai Q."/>
            <person name="Li G."/>
            <person name="Shao Z."/>
        </authorList>
    </citation>
    <scope>NUCLEOTIDE SEQUENCE [LARGE SCALE GENOMIC DNA]</scope>
    <source>
        <strain evidence="3">13D2W-2</strain>
    </source>
</reference>
<evidence type="ECO:0000313" key="3">
    <source>
        <dbReference type="Proteomes" id="UP000028607"/>
    </source>
</evidence>
<dbReference type="Proteomes" id="UP000028607">
    <property type="component" value="Unassembled WGS sequence"/>
</dbReference>
<evidence type="ECO:0000313" key="2">
    <source>
        <dbReference type="EMBL" id="KFE36901.1"/>
    </source>
</evidence>
<name>A0A085U1Q4_9RHOB</name>
<feature type="transmembrane region" description="Helical" evidence="1">
    <location>
        <begin position="124"/>
        <end position="148"/>
    </location>
</feature>
<keyword evidence="3" id="KW-1185">Reference proteome</keyword>
<protein>
    <submittedName>
        <fullName evidence="2">Ion channel</fullName>
    </submittedName>
</protein>
<dbReference type="eggNOG" id="ENOG5030Q6C">
    <property type="taxonomic scope" value="Bacteria"/>
</dbReference>
<accession>A0A085U1Q4</accession>
<comment type="caution">
    <text evidence="2">The sequence shown here is derived from an EMBL/GenBank/DDBJ whole genome shotgun (WGS) entry which is preliminary data.</text>
</comment>
<dbReference type="AlphaFoldDB" id="A0A085U1Q4"/>
<reference evidence="2 3" key="2">
    <citation type="journal article" date="2015" name="Antonie Van Leeuwenhoek">
        <title>Thioclava indica sp. nov., isolated from surface seawater of the Indian Ocean.</title>
        <authorList>
            <person name="Liu Y."/>
            <person name="Lai Q."/>
            <person name="Du J."/>
            <person name="Xu H."/>
            <person name="Jiang L."/>
            <person name="Shao Z."/>
        </authorList>
    </citation>
    <scope>NUCLEOTIDE SEQUENCE [LARGE SCALE GENOMIC DNA]</scope>
    <source>
        <strain evidence="2 3">13D2W-2</strain>
    </source>
</reference>
<feature type="transmembrane region" description="Helical" evidence="1">
    <location>
        <begin position="68"/>
        <end position="88"/>
    </location>
</feature>
<organism evidence="2 3">
    <name type="scientific">Thioclava atlantica</name>
    <dbReference type="NCBI Taxonomy" id="1317124"/>
    <lineage>
        <taxon>Bacteria</taxon>
        <taxon>Pseudomonadati</taxon>
        <taxon>Pseudomonadota</taxon>
        <taxon>Alphaproteobacteria</taxon>
        <taxon>Rhodobacterales</taxon>
        <taxon>Paracoccaceae</taxon>
        <taxon>Thioclava</taxon>
    </lineage>
</organism>
<dbReference type="OrthoDB" id="7831142at2"/>
<gene>
    <name evidence="2" type="ORF">DW2_02045</name>
</gene>
<keyword evidence="1" id="KW-1133">Transmembrane helix</keyword>
<proteinExistence type="predicted"/>
<feature type="transmembrane region" description="Helical" evidence="1">
    <location>
        <begin position="100"/>
        <end position="118"/>
    </location>
</feature>
<keyword evidence="1" id="KW-0812">Transmembrane</keyword>
<dbReference type="PATRIC" id="fig|1317124.6.peg.409"/>
<dbReference type="EMBL" id="AQRC01000001">
    <property type="protein sequence ID" value="KFE36901.1"/>
    <property type="molecule type" value="Genomic_DNA"/>
</dbReference>
<dbReference type="RefSeq" id="WP_038143050.1">
    <property type="nucleotide sequence ID" value="NZ_AQRC01000001.1"/>
</dbReference>
<evidence type="ECO:0000256" key="1">
    <source>
        <dbReference type="SAM" id="Phobius"/>
    </source>
</evidence>
<dbReference type="STRING" id="1317124.DW2_02045"/>